<evidence type="ECO:0008006" key="3">
    <source>
        <dbReference type="Google" id="ProtNLM"/>
    </source>
</evidence>
<organism evidence="1 2">
    <name type="scientific">Cylindrospermum stagnale PCC 7417</name>
    <dbReference type="NCBI Taxonomy" id="56107"/>
    <lineage>
        <taxon>Bacteria</taxon>
        <taxon>Bacillati</taxon>
        <taxon>Cyanobacteriota</taxon>
        <taxon>Cyanophyceae</taxon>
        <taxon>Nostocales</taxon>
        <taxon>Nostocaceae</taxon>
        <taxon>Cylindrospermum</taxon>
    </lineage>
</organism>
<dbReference type="eggNOG" id="COG0265">
    <property type="taxonomic scope" value="Bacteria"/>
</dbReference>
<dbReference type="KEGG" id="csg:Cylst_0645"/>
<sequence>MRVALLFSTALIAISVIGGNADKPSQAIQLQDGTVYFAHPPRLVETATTFNDVRVWGATYYFTVSLPEDAGEPLQRITIHQREGVDNIRYDFQNSFAFEGTRSRKQQRLQLKDATSNQKTRTVSLTFAPPVSPGKTITIALKPWQNPSFEGVYLFGVTAFPTGEKSHGQFLGFGRLHFYSRGFNRFGFPYGW</sequence>
<evidence type="ECO:0000313" key="2">
    <source>
        <dbReference type="Proteomes" id="UP000010475"/>
    </source>
</evidence>
<dbReference type="InterPro" id="IPR021256">
    <property type="entry name" value="DUF2808"/>
</dbReference>
<dbReference type="PATRIC" id="fig|56107.3.peg.718"/>
<reference evidence="1 2" key="1">
    <citation type="submission" date="2012-06" db="EMBL/GenBank/DDBJ databases">
        <title>Finished chromosome of genome of Cylindrospermum stagnale PCC 7417.</title>
        <authorList>
            <consortium name="US DOE Joint Genome Institute"/>
            <person name="Gugger M."/>
            <person name="Coursin T."/>
            <person name="Rippka R."/>
            <person name="Tandeau De Marsac N."/>
            <person name="Huntemann M."/>
            <person name="Wei C.-L."/>
            <person name="Han J."/>
            <person name="Detter J.C."/>
            <person name="Han C."/>
            <person name="Tapia R."/>
            <person name="Chen A."/>
            <person name="Kyrpides N."/>
            <person name="Mavromatis K."/>
            <person name="Markowitz V."/>
            <person name="Szeto E."/>
            <person name="Ivanova N."/>
            <person name="Pagani I."/>
            <person name="Pati A."/>
            <person name="Goodwin L."/>
            <person name="Nordberg H.P."/>
            <person name="Cantor M.N."/>
            <person name="Hua S.X."/>
            <person name="Woyke T."/>
            <person name="Kerfeld C.A."/>
        </authorList>
    </citation>
    <scope>NUCLEOTIDE SEQUENCE [LARGE SCALE GENOMIC DNA]</scope>
    <source>
        <strain evidence="1 2">PCC 7417</strain>
    </source>
</reference>
<evidence type="ECO:0000313" key="1">
    <source>
        <dbReference type="EMBL" id="AFZ22976.1"/>
    </source>
</evidence>
<dbReference type="Pfam" id="PF10989">
    <property type="entry name" value="DUF2808"/>
    <property type="match status" value="1"/>
</dbReference>
<dbReference type="RefSeq" id="WP_015206233.1">
    <property type="nucleotide sequence ID" value="NC_019757.1"/>
</dbReference>
<proteinExistence type="predicted"/>
<dbReference type="EMBL" id="CP003642">
    <property type="protein sequence ID" value="AFZ22976.1"/>
    <property type="molecule type" value="Genomic_DNA"/>
</dbReference>
<accession>K9WT68</accession>
<dbReference type="Proteomes" id="UP000010475">
    <property type="component" value="Chromosome"/>
</dbReference>
<dbReference type="AlphaFoldDB" id="K9WT68"/>
<name>K9WT68_9NOST</name>
<dbReference type="STRING" id="56107.Cylst_0645"/>
<dbReference type="HOGENOM" id="CLU_112932_1_0_3"/>
<gene>
    <name evidence="1" type="ORF">Cylst_0645</name>
</gene>
<protein>
    <recommendedName>
        <fullName evidence="3">DUF2808 domain-containing protein</fullName>
    </recommendedName>
</protein>
<keyword evidence="2" id="KW-1185">Reference proteome</keyword>
<dbReference type="OrthoDB" id="423147at2"/>